<evidence type="ECO:0000256" key="9">
    <source>
        <dbReference type="PIRNR" id="PIRNR001174"/>
    </source>
</evidence>
<dbReference type="GO" id="GO:0004252">
    <property type="term" value="F:serine-type endopeptidase activity"/>
    <property type="evidence" value="ECO:0007669"/>
    <property type="project" value="UniProtKB-UniRule"/>
</dbReference>
<dbReference type="Gene3D" id="1.20.58.1480">
    <property type="match status" value="1"/>
</dbReference>
<dbReference type="Gene3D" id="3.30.230.10">
    <property type="match status" value="1"/>
</dbReference>
<evidence type="ECO:0000256" key="5">
    <source>
        <dbReference type="ARBA" id="ARBA00022801"/>
    </source>
</evidence>
<evidence type="ECO:0000259" key="18">
    <source>
        <dbReference type="PROSITE" id="PS51787"/>
    </source>
</evidence>
<evidence type="ECO:0000256" key="6">
    <source>
        <dbReference type="ARBA" id="ARBA00022825"/>
    </source>
</evidence>
<dbReference type="FunFam" id="1.20.5.5270:FF:000001">
    <property type="entry name" value="Lon protease homolog, mitochondrial"/>
    <property type="match status" value="1"/>
</dbReference>
<evidence type="ECO:0000256" key="8">
    <source>
        <dbReference type="ARBA" id="ARBA00050665"/>
    </source>
</evidence>
<keyword evidence="3 9" id="KW-0645">Protease</keyword>
<comment type="subcellular location">
    <subcellularLocation>
        <location evidence="1">Mitochondrion matrix</location>
    </subcellularLocation>
    <subcellularLocation>
        <location evidence="2">Plastid</location>
    </subcellularLocation>
</comment>
<dbReference type="PANTHER" id="PTHR43718">
    <property type="entry name" value="LON PROTEASE"/>
    <property type="match status" value="1"/>
</dbReference>
<comment type="caution">
    <text evidence="19">The sequence shown here is derived from an EMBL/GenBank/DDBJ whole genome shotgun (WGS) entry which is preliminary data.</text>
</comment>
<dbReference type="InterPro" id="IPR027065">
    <property type="entry name" value="Lon_Prtase"/>
</dbReference>
<dbReference type="PROSITE" id="PS01046">
    <property type="entry name" value="LON_SER"/>
    <property type="match status" value="1"/>
</dbReference>
<feature type="region of interest" description="Disordered" evidence="16">
    <location>
        <begin position="703"/>
        <end position="735"/>
    </location>
</feature>
<dbReference type="Proteomes" id="UP000664859">
    <property type="component" value="Unassembled WGS sequence"/>
</dbReference>
<dbReference type="InterPro" id="IPR008268">
    <property type="entry name" value="Peptidase_S16_AS"/>
</dbReference>
<gene>
    <name evidence="19" type="ORF">JKP88DRAFT_269116</name>
</gene>
<feature type="domain" description="Lon proteolytic" evidence="17">
    <location>
        <begin position="672"/>
        <end position="885"/>
    </location>
</feature>
<organism evidence="19 20">
    <name type="scientific">Tribonema minus</name>
    <dbReference type="NCBI Taxonomy" id="303371"/>
    <lineage>
        <taxon>Eukaryota</taxon>
        <taxon>Sar</taxon>
        <taxon>Stramenopiles</taxon>
        <taxon>Ochrophyta</taxon>
        <taxon>PX clade</taxon>
        <taxon>Xanthophyceae</taxon>
        <taxon>Tribonematales</taxon>
        <taxon>Tribonemataceae</taxon>
        <taxon>Tribonema</taxon>
    </lineage>
</organism>
<feature type="binding site" evidence="11">
    <location>
        <begin position="387"/>
        <end position="394"/>
    </location>
    <ligand>
        <name>ATP</name>
        <dbReference type="ChEBI" id="CHEBI:30616"/>
    </ligand>
</feature>
<sequence length="899" mass="97756">MKIGGAPHYPCLIGLPVLRRPLFPGHVHPYQVKHPDVLDAIIKAKEEGNPYLGVFLRKDSAKTFGSHAGHEAGAELVGGDESYPELITDPDEIYHVGALAQVHHITSLETGAQLLLSSRQRIKFSKVVSLGPPLQVEVESSLVGDPYDASSDVIKAYCQEILATIRDLVKLNPLLRENITFFTQTINMQDPFLVADFAATITTADGHDLQAVLEEMNVEERLRMALELISKERELSRLQKEIQKQVEEKMTLQQRNYFLMEQMKSIKKELGLEKDDKEALLNKFRERMEACEDLGKDARKAMEEELEKLSSLEKNSQEFNTTRNYLDWLTCLPWGKTSQENFDLKRAKQILDEDHYGLDDIKQRILEFIAVGKLRGTVHGKILCFAGPPGVGKTSIGQSIARALNREFFRFSVGGLTDIAEIKGHRRTYVGAMPGKLIQALKTSGTTNPLILIDEVDKLGRGYQGDPASALLEVLDPSQNSAFVDHYLDVPVDLSKALFICTANVMDTIPGPLRDRMETIWLSGYDLPEKVAISEQYLIPKALEEGGLAEGEGVPESLKITSEAVESLIRWYCREAGVRNLEKHIAKVVRKLALEVVKTRELAAAADATSDSGDAAAAATEAAEPLAQPVIGKTAEEDAKLLERQDWAVTPDNLSDYVGKPVFTSDRLYEEALPPGVVMGLAWTALGGTSLYIETSAVLPRAAQRSSNAPKDAASTDTAGGSGGGGGGGGGGSGALRVTGQLGGVMVESSQIAHHFARRELARLAPANDFLERAEVHMHVPEGATPKDGPSAGVTMATALLSLALARPVRADVAMTGEVSLTGKVLPVGGIKEKTIAARRAGVHCLVFPKGNRRDYDELPDYLKDGLDVHFAATYVDVYKVAFAPQAAEQEAAAEAHAP</sequence>
<evidence type="ECO:0000313" key="20">
    <source>
        <dbReference type="Proteomes" id="UP000664859"/>
    </source>
</evidence>
<dbReference type="GO" id="GO:0003697">
    <property type="term" value="F:single-stranded DNA binding"/>
    <property type="evidence" value="ECO:0007669"/>
    <property type="project" value="TreeGrafter"/>
</dbReference>
<accession>A0A835YRA9</accession>
<dbReference type="InterPro" id="IPR014721">
    <property type="entry name" value="Ribsml_uS5_D2-typ_fold_subgr"/>
</dbReference>
<feature type="active site" evidence="10 12">
    <location>
        <position position="791"/>
    </location>
</feature>
<dbReference type="GO" id="GO:0051131">
    <property type="term" value="P:chaperone-mediated protein complex assembly"/>
    <property type="evidence" value="ECO:0007669"/>
    <property type="project" value="TreeGrafter"/>
</dbReference>
<dbReference type="GO" id="GO:0016887">
    <property type="term" value="F:ATP hydrolysis activity"/>
    <property type="evidence" value="ECO:0007669"/>
    <property type="project" value="InterPro"/>
</dbReference>
<dbReference type="PANTHER" id="PTHR43718:SF2">
    <property type="entry name" value="LON PROTEASE HOMOLOG, MITOCHONDRIAL"/>
    <property type="match status" value="1"/>
</dbReference>
<evidence type="ECO:0000256" key="13">
    <source>
        <dbReference type="RuleBase" id="RU000591"/>
    </source>
</evidence>
<evidence type="ECO:0000256" key="4">
    <source>
        <dbReference type="ARBA" id="ARBA00022741"/>
    </source>
</evidence>
<dbReference type="SMART" id="SM00464">
    <property type="entry name" value="LON"/>
    <property type="match status" value="1"/>
</dbReference>
<protein>
    <recommendedName>
        <fullName evidence="9 14">Lon protease homolog</fullName>
        <ecNumber evidence="9 14">3.4.21.-</ecNumber>
    </recommendedName>
</protein>
<evidence type="ECO:0000256" key="3">
    <source>
        <dbReference type="ARBA" id="ARBA00022670"/>
    </source>
</evidence>
<evidence type="ECO:0000256" key="10">
    <source>
        <dbReference type="PIRSR" id="PIRSR001174-1"/>
    </source>
</evidence>
<dbReference type="CDD" id="cd19500">
    <property type="entry name" value="RecA-like_Lon"/>
    <property type="match status" value="1"/>
</dbReference>
<dbReference type="InterPro" id="IPR003593">
    <property type="entry name" value="AAA+_ATPase"/>
</dbReference>
<dbReference type="EC" id="3.4.21.-" evidence="9 14"/>
<dbReference type="InterPro" id="IPR008269">
    <property type="entry name" value="Lon_proteolytic"/>
</dbReference>
<feature type="compositionally biased region" description="Gly residues" evidence="16">
    <location>
        <begin position="720"/>
        <end position="734"/>
    </location>
</feature>
<dbReference type="InterPro" id="IPR003959">
    <property type="entry name" value="ATPase_AAA_core"/>
</dbReference>
<proteinExistence type="inferred from homology"/>
<dbReference type="PROSITE" id="PS51786">
    <property type="entry name" value="LON_PROTEOLYTIC"/>
    <property type="match status" value="1"/>
</dbReference>
<keyword evidence="4 9" id="KW-0547">Nucleotide-binding</keyword>
<dbReference type="FunFam" id="3.30.230.10:FF:000015">
    <property type="entry name" value="Lon protease homolog, mitochondrial"/>
    <property type="match status" value="1"/>
</dbReference>
<dbReference type="InterPro" id="IPR046336">
    <property type="entry name" value="Lon_prtase_N_sf"/>
</dbReference>
<dbReference type="InterPro" id="IPR054594">
    <property type="entry name" value="Lon_lid"/>
</dbReference>
<evidence type="ECO:0000256" key="15">
    <source>
        <dbReference type="SAM" id="Coils"/>
    </source>
</evidence>
<dbReference type="PRINTS" id="PR00830">
    <property type="entry name" value="ENDOLAPTASE"/>
</dbReference>
<keyword evidence="6 9" id="KW-0720">Serine protease</keyword>
<reference evidence="19" key="1">
    <citation type="submission" date="2021-02" db="EMBL/GenBank/DDBJ databases">
        <title>First Annotated Genome of the Yellow-green Alga Tribonema minus.</title>
        <authorList>
            <person name="Mahan K.M."/>
        </authorList>
    </citation>
    <scope>NUCLEOTIDE SEQUENCE</scope>
    <source>
        <strain evidence="19">UTEX B ZZ1240</strain>
    </source>
</reference>
<dbReference type="InterPro" id="IPR027417">
    <property type="entry name" value="P-loop_NTPase"/>
</dbReference>
<keyword evidence="15" id="KW-0175">Coiled coil</keyword>
<feature type="compositionally biased region" description="Polar residues" evidence="16">
    <location>
        <begin position="704"/>
        <end position="719"/>
    </location>
</feature>
<evidence type="ECO:0000256" key="12">
    <source>
        <dbReference type="PROSITE-ProRule" id="PRU01122"/>
    </source>
</evidence>
<evidence type="ECO:0000313" key="19">
    <source>
        <dbReference type="EMBL" id="KAG5178612.1"/>
    </source>
</evidence>
<feature type="coiled-coil region" evidence="15">
    <location>
        <begin position="221"/>
        <end position="322"/>
    </location>
</feature>
<dbReference type="GO" id="GO:0005524">
    <property type="term" value="F:ATP binding"/>
    <property type="evidence" value="ECO:0007669"/>
    <property type="project" value="UniProtKB-KW"/>
</dbReference>
<feature type="active site" evidence="10 12">
    <location>
        <position position="834"/>
    </location>
</feature>
<keyword evidence="5 9" id="KW-0378">Hydrolase</keyword>
<dbReference type="PIRSF" id="PIRSF001174">
    <property type="entry name" value="Lon_proteas"/>
    <property type="match status" value="1"/>
</dbReference>
<dbReference type="Pfam" id="PF02190">
    <property type="entry name" value="LON_substr_bdg"/>
    <property type="match status" value="1"/>
</dbReference>
<dbReference type="GO" id="GO:0005759">
    <property type="term" value="C:mitochondrial matrix"/>
    <property type="evidence" value="ECO:0007669"/>
    <property type="project" value="UniProtKB-SubCell"/>
</dbReference>
<evidence type="ECO:0000256" key="14">
    <source>
        <dbReference type="RuleBase" id="RU000592"/>
    </source>
</evidence>
<dbReference type="SUPFAM" id="SSF54211">
    <property type="entry name" value="Ribosomal protein S5 domain 2-like"/>
    <property type="match status" value="1"/>
</dbReference>
<dbReference type="GO" id="GO:0006515">
    <property type="term" value="P:protein quality control for misfolded or incompletely synthesized proteins"/>
    <property type="evidence" value="ECO:0007669"/>
    <property type="project" value="TreeGrafter"/>
</dbReference>
<dbReference type="GO" id="GO:0007005">
    <property type="term" value="P:mitochondrion organization"/>
    <property type="evidence" value="ECO:0007669"/>
    <property type="project" value="TreeGrafter"/>
</dbReference>
<dbReference type="InterPro" id="IPR003111">
    <property type="entry name" value="Lon_prtase_N"/>
</dbReference>
<comment type="catalytic activity">
    <reaction evidence="8">
        <text>Hydrolysis of proteins in presence of ATP.</text>
        <dbReference type="EC" id="3.4.21.53"/>
    </reaction>
</comment>
<dbReference type="NCBIfam" id="TIGR00763">
    <property type="entry name" value="lon"/>
    <property type="match status" value="1"/>
</dbReference>
<dbReference type="GO" id="GO:0004176">
    <property type="term" value="F:ATP-dependent peptidase activity"/>
    <property type="evidence" value="ECO:0007669"/>
    <property type="project" value="UniProtKB-UniRule"/>
</dbReference>
<evidence type="ECO:0000256" key="11">
    <source>
        <dbReference type="PIRSR" id="PIRSR001174-2"/>
    </source>
</evidence>
<dbReference type="Gene3D" id="3.40.50.300">
    <property type="entry name" value="P-loop containing nucleotide triphosphate hydrolases"/>
    <property type="match status" value="1"/>
</dbReference>
<dbReference type="SMART" id="SM00382">
    <property type="entry name" value="AAA"/>
    <property type="match status" value="1"/>
</dbReference>
<dbReference type="InterPro" id="IPR004815">
    <property type="entry name" value="Lon_bac/euk-typ"/>
</dbReference>
<keyword evidence="7 9" id="KW-0067">ATP-binding</keyword>
<dbReference type="AlphaFoldDB" id="A0A835YRA9"/>
<dbReference type="EMBL" id="JAFCMP010000514">
    <property type="protein sequence ID" value="KAG5178612.1"/>
    <property type="molecule type" value="Genomic_DNA"/>
</dbReference>
<dbReference type="InterPro" id="IPR020568">
    <property type="entry name" value="Ribosomal_Su5_D2-typ_SF"/>
</dbReference>
<comment type="similarity">
    <text evidence="9 12 13">Belongs to the peptidase S16 family.</text>
</comment>
<keyword evidence="20" id="KW-1185">Reference proteome</keyword>
<dbReference type="Gene3D" id="2.30.130.40">
    <property type="entry name" value="LON domain-like"/>
    <property type="match status" value="1"/>
</dbReference>
<dbReference type="SUPFAM" id="SSF52540">
    <property type="entry name" value="P-loop containing nucleoside triphosphate hydrolases"/>
    <property type="match status" value="1"/>
</dbReference>
<evidence type="ECO:0000256" key="1">
    <source>
        <dbReference type="ARBA" id="ARBA00004305"/>
    </source>
</evidence>
<dbReference type="Gene3D" id="1.20.5.5270">
    <property type="match status" value="1"/>
</dbReference>
<feature type="domain" description="Lon N-terminal" evidence="18">
    <location>
        <begin position="9"/>
        <end position="233"/>
    </location>
</feature>
<dbReference type="Pfam" id="PF00004">
    <property type="entry name" value="AAA"/>
    <property type="match status" value="1"/>
</dbReference>
<name>A0A835YRA9_9STRA</name>
<dbReference type="PROSITE" id="PS51787">
    <property type="entry name" value="LON_N"/>
    <property type="match status" value="1"/>
</dbReference>
<dbReference type="SUPFAM" id="SSF88697">
    <property type="entry name" value="PUA domain-like"/>
    <property type="match status" value="1"/>
</dbReference>
<dbReference type="FunFam" id="1.20.58.1480:FF:000002">
    <property type="entry name" value="Lon protease homolog, mitochondrial"/>
    <property type="match status" value="1"/>
</dbReference>
<dbReference type="InterPro" id="IPR015947">
    <property type="entry name" value="PUA-like_sf"/>
</dbReference>
<evidence type="ECO:0000256" key="7">
    <source>
        <dbReference type="ARBA" id="ARBA00022840"/>
    </source>
</evidence>
<dbReference type="FunFam" id="3.40.50.300:FF:000021">
    <property type="entry name" value="Lon protease homolog"/>
    <property type="match status" value="1"/>
</dbReference>
<dbReference type="OrthoDB" id="2411602at2759"/>
<evidence type="ECO:0000256" key="2">
    <source>
        <dbReference type="ARBA" id="ARBA00004474"/>
    </source>
</evidence>
<evidence type="ECO:0000259" key="17">
    <source>
        <dbReference type="PROSITE" id="PS51786"/>
    </source>
</evidence>
<dbReference type="GO" id="GO:0009536">
    <property type="term" value="C:plastid"/>
    <property type="evidence" value="ECO:0007669"/>
    <property type="project" value="UniProtKB-SubCell"/>
</dbReference>
<dbReference type="Gene3D" id="1.10.8.60">
    <property type="match status" value="1"/>
</dbReference>
<dbReference type="Pfam" id="PF22667">
    <property type="entry name" value="Lon_lid"/>
    <property type="match status" value="1"/>
</dbReference>
<dbReference type="Pfam" id="PF05362">
    <property type="entry name" value="Lon_C"/>
    <property type="match status" value="2"/>
</dbReference>
<evidence type="ECO:0000256" key="16">
    <source>
        <dbReference type="SAM" id="MobiDB-lite"/>
    </source>
</evidence>